<feature type="transmembrane region" description="Helical" evidence="2">
    <location>
        <begin position="421"/>
        <end position="446"/>
    </location>
</feature>
<name>A0A6J7KDK8_9ZZZZ</name>
<dbReference type="PANTHER" id="PTHR23523">
    <property type="match status" value="1"/>
</dbReference>
<protein>
    <submittedName>
        <fullName evidence="4">Unannotated protein</fullName>
    </submittedName>
</protein>
<accession>A0A6J7KDK8</accession>
<dbReference type="SUPFAM" id="SSF103473">
    <property type="entry name" value="MFS general substrate transporter"/>
    <property type="match status" value="1"/>
</dbReference>
<feature type="transmembrane region" description="Helical" evidence="2">
    <location>
        <begin position="219"/>
        <end position="241"/>
    </location>
</feature>
<feature type="transmembrane region" description="Helical" evidence="2">
    <location>
        <begin position="184"/>
        <end position="207"/>
    </location>
</feature>
<feature type="transmembrane region" description="Helical" evidence="2">
    <location>
        <begin position="332"/>
        <end position="350"/>
    </location>
</feature>
<evidence type="ECO:0000259" key="3">
    <source>
        <dbReference type="PROSITE" id="PS50850"/>
    </source>
</evidence>
<feature type="transmembrane region" description="Helical" evidence="2">
    <location>
        <begin position="387"/>
        <end position="409"/>
    </location>
</feature>
<feature type="region of interest" description="Disordered" evidence="1">
    <location>
        <begin position="57"/>
        <end position="81"/>
    </location>
</feature>
<dbReference type="PANTHER" id="PTHR23523:SF2">
    <property type="entry name" value="2-NITROIMIDAZOLE TRANSPORTER"/>
    <property type="match status" value="1"/>
</dbReference>
<evidence type="ECO:0000256" key="1">
    <source>
        <dbReference type="SAM" id="MobiDB-lite"/>
    </source>
</evidence>
<feature type="transmembrane region" description="Helical" evidence="2">
    <location>
        <begin position="93"/>
        <end position="117"/>
    </location>
</feature>
<dbReference type="GO" id="GO:0022857">
    <property type="term" value="F:transmembrane transporter activity"/>
    <property type="evidence" value="ECO:0007669"/>
    <property type="project" value="InterPro"/>
</dbReference>
<dbReference type="Pfam" id="PF07690">
    <property type="entry name" value="MFS_1"/>
    <property type="match status" value="1"/>
</dbReference>
<keyword evidence="2" id="KW-0472">Membrane</keyword>
<dbReference type="InterPro" id="IPR052524">
    <property type="entry name" value="MFS_Cyanate_Porter"/>
</dbReference>
<feature type="transmembrane region" description="Helical" evidence="2">
    <location>
        <begin position="129"/>
        <end position="149"/>
    </location>
</feature>
<dbReference type="Gene3D" id="1.20.1250.20">
    <property type="entry name" value="MFS general substrate transporter like domains"/>
    <property type="match status" value="2"/>
</dbReference>
<dbReference type="EMBL" id="CAFBNE010000054">
    <property type="protein sequence ID" value="CAB4954170.1"/>
    <property type="molecule type" value="Genomic_DNA"/>
</dbReference>
<evidence type="ECO:0000313" key="4">
    <source>
        <dbReference type="EMBL" id="CAB4954170.1"/>
    </source>
</evidence>
<proteinExistence type="predicted"/>
<feature type="transmembrane region" description="Helical" evidence="2">
    <location>
        <begin position="247"/>
        <end position="268"/>
    </location>
</feature>
<feature type="transmembrane region" description="Helical" evidence="2">
    <location>
        <begin position="161"/>
        <end position="178"/>
    </location>
</feature>
<feature type="transmembrane region" description="Helical" evidence="2">
    <location>
        <begin position="452"/>
        <end position="469"/>
    </location>
</feature>
<feature type="transmembrane region" description="Helical" evidence="2">
    <location>
        <begin position="362"/>
        <end position="381"/>
    </location>
</feature>
<dbReference type="InterPro" id="IPR020846">
    <property type="entry name" value="MFS_dom"/>
</dbReference>
<feature type="domain" description="Major facilitator superfamily (MFS) profile" evidence="3">
    <location>
        <begin position="93"/>
        <end position="478"/>
    </location>
</feature>
<evidence type="ECO:0000256" key="2">
    <source>
        <dbReference type="SAM" id="Phobius"/>
    </source>
</evidence>
<dbReference type="InterPro" id="IPR036259">
    <property type="entry name" value="MFS_trans_sf"/>
</dbReference>
<organism evidence="4">
    <name type="scientific">freshwater metagenome</name>
    <dbReference type="NCBI Taxonomy" id="449393"/>
    <lineage>
        <taxon>unclassified sequences</taxon>
        <taxon>metagenomes</taxon>
        <taxon>ecological metagenomes</taxon>
    </lineage>
</organism>
<gene>
    <name evidence="4" type="ORF">UFOPK3772_01745</name>
</gene>
<feature type="transmembrane region" description="Helical" evidence="2">
    <location>
        <begin position="297"/>
        <end position="320"/>
    </location>
</feature>
<dbReference type="InterPro" id="IPR011701">
    <property type="entry name" value="MFS"/>
</dbReference>
<dbReference type="AlphaFoldDB" id="A0A6J7KDK8"/>
<keyword evidence="2" id="KW-1133">Transmembrane helix</keyword>
<sequence length="478" mass="50657">MAALVTPSLVHLVRDSNHRNEQPPGSEPIDQVGFRLREERSQVRVRAAVIVRESRASERASTTRRRATPCVHGSSVRRNNHSVTPTTLRQQRVLLLSAIALVAFNLRIALTSLPTVVLDIQQATGLDDIAIGALTTLPVVAMGAFALAVPAIARQFGRSQTVWLAMALLVVAMTARLAGEVSVILAASAMLAGIGIALAAGLVPGIIREQAPDAVGMATGLWTASMFAGATVGAAMTVPIAEITGSWTIALAVWAIPAAIAWIVWTIVEKPYRRQDASLNTATSVSLRSLPWRDANAWALTTYLMLNSVVFYSAIAWLAPSYAERGWSLVDSGVLFGLFSTAQILAALLLPPLAQRMTARRTLLSATVVISTATLLAIGFAPDFMPIAVLMAFGLTHSGGFTIALAMLSEYSRDAASSARLTAMAFSVTFLVAALGPLISGAVLQWSGSWPLVYGLLALVCAGQLPPIIRLRRGIIIV</sequence>
<reference evidence="4" key="1">
    <citation type="submission" date="2020-05" db="EMBL/GenBank/DDBJ databases">
        <authorList>
            <person name="Chiriac C."/>
            <person name="Salcher M."/>
            <person name="Ghai R."/>
            <person name="Kavagutti S V."/>
        </authorList>
    </citation>
    <scope>NUCLEOTIDE SEQUENCE</scope>
</reference>
<dbReference type="PROSITE" id="PS50850">
    <property type="entry name" value="MFS"/>
    <property type="match status" value="1"/>
</dbReference>
<keyword evidence="2" id="KW-0812">Transmembrane</keyword>